<dbReference type="OrthoDB" id="3584537at2"/>
<keyword evidence="2" id="KW-1133">Transmembrane helix</keyword>
<dbReference type="CDD" id="cd00198">
    <property type="entry name" value="vWFA"/>
    <property type="match status" value="1"/>
</dbReference>
<keyword evidence="5" id="KW-1185">Reference proteome</keyword>
<feature type="region of interest" description="Disordered" evidence="1">
    <location>
        <begin position="933"/>
        <end position="953"/>
    </location>
</feature>
<feature type="region of interest" description="Disordered" evidence="1">
    <location>
        <begin position="1269"/>
        <end position="1292"/>
    </location>
</feature>
<dbReference type="InterPro" id="IPR013783">
    <property type="entry name" value="Ig-like_fold"/>
</dbReference>
<feature type="region of interest" description="Disordered" evidence="1">
    <location>
        <begin position="812"/>
        <end position="838"/>
    </location>
</feature>
<comment type="caution">
    <text evidence="4">The sequence shown here is derived from an EMBL/GenBank/DDBJ whole genome shotgun (WGS) entry which is preliminary data.</text>
</comment>
<dbReference type="InterPro" id="IPR047589">
    <property type="entry name" value="DUF11_rpt"/>
</dbReference>
<dbReference type="Pfam" id="PF24346">
    <property type="entry name" value="DUF7507"/>
    <property type="match status" value="9"/>
</dbReference>
<dbReference type="InterPro" id="IPR036465">
    <property type="entry name" value="vWFA_dom_sf"/>
</dbReference>
<feature type="region of interest" description="Disordered" evidence="1">
    <location>
        <begin position="1167"/>
        <end position="1199"/>
    </location>
</feature>
<dbReference type="RefSeq" id="WP_143910977.1">
    <property type="nucleotide sequence ID" value="NZ_VLNT01000001.1"/>
</dbReference>
<reference evidence="4 5" key="1">
    <citation type="submission" date="2019-07" db="EMBL/GenBank/DDBJ databases">
        <authorList>
            <person name="Zhao L.H."/>
        </authorList>
    </citation>
    <scope>NUCLEOTIDE SEQUENCE [LARGE SCALE GENOMIC DNA]</scope>
    <source>
        <strain evidence="4 5">Co35</strain>
    </source>
</reference>
<dbReference type="PANTHER" id="PTHR34819:SF3">
    <property type="entry name" value="CELL SURFACE PROTEIN"/>
    <property type="match status" value="1"/>
</dbReference>
<dbReference type="EMBL" id="VLNT01000001">
    <property type="protein sequence ID" value="TSD68031.1"/>
    <property type="molecule type" value="Genomic_DNA"/>
</dbReference>
<proteinExistence type="predicted"/>
<gene>
    <name evidence="4" type="ORF">FNM00_00055</name>
</gene>
<keyword evidence="2" id="KW-0472">Membrane</keyword>
<name>A0A554SNU8_9ACTN</name>
<accession>A0A554SNU8</accession>
<protein>
    <submittedName>
        <fullName evidence="4">DUF11 domain-containing protein</fullName>
    </submittedName>
</protein>
<organism evidence="4 5">
    <name type="scientific">Aeromicrobium piscarium</name>
    <dbReference type="NCBI Taxonomy" id="2590901"/>
    <lineage>
        <taxon>Bacteria</taxon>
        <taxon>Bacillati</taxon>
        <taxon>Actinomycetota</taxon>
        <taxon>Actinomycetes</taxon>
        <taxon>Propionibacteriales</taxon>
        <taxon>Nocardioidaceae</taxon>
        <taxon>Aeromicrobium</taxon>
    </lineage>
</organism>
<dbReference type="PANTHER" id="PTHR34819">
    <property type="entry name" value="LARGE CYSTEINE-RICH PERIPLASMIC PROTEIN OMCB"/>
    <property type="match status" value="1"/>
</dbReference>
<evidence type="ECO:0000256" key="1">
    <source>
        <dbReference type="SAM" id="MobiDB-lite"/>
    </source>
</evidence>
<sequence>MTSPRRRKPTLDTHRRHRRRPRRVIALVLAMLVAVMGGMTAASAVQSTVPPAPNPALPDSCELDLAMQLDLSTSVQNSQVAQMKQEIAALAENLQGYPVRLAIYNFGTNSPVGAQPANQPLPLTALDAQGVQAIGAYLDGLTRSGTQYTNWDAAFQVVDQSPEQYDGLLLVTDGDPTRYGYPATQGSGSSTTTQMITAAVQSANALKATGTRIIGIGITDNINDMNRFREHMSQISGPVNGSDYYEAGFSGLQSTLVDVINTNCVSIDLAKDGKLADGALGLPGDTVEYEFTITNTGSLPLTDVTLADPKPGLSDITFGTWPGTPGTLNPTQSVTATATYQLTAADIAAGNVHNLATATGQPPAGSPVSDEDPADVPLPELTPGIELVKSGALVDGAEGKAGDTVEYEFTVTNTGNVTLTGVTLNDPLPGLSDIAFGTWPGAAGVLNPTQSVTATATYELTQADVNAGGVDNTATTTGTPPVGDPVNDSDDERVDLASAPAINVVKSGALVDGAEGKAGDTVEYEFTVTNTGNVTLAGVTLDDPLPGLSDIAFGTWPGAAGVLEPTQSVTATATYELTQADVNAGSVENTVTATGTPPSGDPVDNEDTEIVEVTAGPSIDVVKSGAIAADAKAGDTVEYEFTVTNTGNVTLTGVTLDDPLPGLSDIAFGTWPGESGVLEPTQSVTATATYELTQADVNNGRVENTVTATGTPPVGDPVDNEDTEIVEVPQQSTIQIVKSGSIADDAEAGDTVEYEFTVTNTGNVTLAGVTLDDPLPGLSDIAFGTWPGAAGVLEPTQSVTATATYTLTQSDVDNGSVENTATTTGVPPTGEPPTDEDTEIVDVPQVPAIGIVKSGGLAADATGVPGDTVEYSFEVTNTGNVTLREVVIADPMEGLSELAISWPGESGVLAPGDTATATATYTLTQADVDAGGVENTATTTGVPPTGEPPTDEDTEIVEVPELGAIELVKSGALAEGAEGRAGDRVDYTFTITNAGNVTLTSVTLVDELEGLSDIEFGEWPTTPGVLHYGESVTASASYTLTQADVDAGQVDNTATTTGVTPTDRTVTDEDDATVPVTPGPALDLVKTGGLDRGALSVAGDQLTYDFEATNTGNVTLHDVVIEDELEGLSDLAYTWPGEPGVLTPGESVTATATYTVTQADVDDGTVHNLATATGTPPTGPPVGDEDEHDQPLPQSSSIDLVKTGKLDGSRIVYSFTVTNTGSVTLEDVTITDRLEGLSKLTYSWPGEPGVLAPGEKATATATYSPTAADRTRGHVDNHATATGTPPNGEDVEGEDDARVLVGDLPAAGAPDGLVWMALAGLTALAGGGLMAQRLRRR</sequence>
<dbReference type="InterPro" id="IPR002035">
    <property type="entry name" value="VWF_A"/>
</dbReference>
<dbReference type="InterPro" id="IPR051172">
    <property type="entry name" value="Chlamydia_OmcB"/>
</dbReference>
<evidence type="ECO:0000313" key="5">
    <source>
        <dbReference type="Proteomes" id="UP000316988"/>
    </source>
</evidence>
<feature type="compositionally biased region" description="Low complexity" evidence="1">
    <location>
        <begin position="818"/>
        <end position="828"/>
    </location>
</feature>
<dbReference type="Gene3D" id="3.40.50.410">
    <property type="entry name" value="von Willebrand factor, type A domain"/>
    <property type="match status" value="1"/>
</dbReference>
<feature type="compositionally biased region" description="Low complexity" evidence="1">
    <location>
        <begin position="934"/>
        <end position="944"/>
    </location>
</feature>
<dbReference type="NCBIfam" id="TIGR01451">
    <property type="entry name" value="B_ant_repeat"/>
    <property type="match status" value="9"/>
</dbReference>
<feature type="domain" description="VWFA" evidence="3">
    <location>
        <begin position="64"/>
        <end position="260"/>
    </location>
</feature>
<dbReference type="GO" id="GO:0005975">
    <property type="term" value="P:carbohydrate metabolic process"/>
    <property type="evidence" value="ECO:0007669"/>
    <property type="project" value="UniProtKB-ARBA"/>
</dbReference>
<evidence type="ECO:0000313" key="4">
    <source>
        <dbReference type="EMBL" id="TSD68031.1"/>
    </source>
</evidence>
<feature type="transmembrane region" description="Helical" evidence="2">
    <location>
        <begin position="1313"/>
        <end position="1331"/>
    </location>
</feature>
<keyword evidence="2" id="KW-0812">Transmembrane</keyword>
<dbReference type="SUPFAM" id="SSF53300">
    <property type="entry name" value="vWA-like"/>
    <property type="match status" value="1"/>
</dbReference>
<dbReference type="Gene3D" id="2.60.40.10">
    <property type="entry name" value="Immunoglobulins"/>
    <property type="match status" value="1"/>
</dbReference>
<dbReference type="SMART" id="SM00327">
    <property type="entry name" value="VWA"/>
    <property type="match status" value="1"/>
</dbReference>
<dbReference type="PROSITE" id="PS50234">
    <property type="entry name" value="VWFA"/>
    <property type="match status" value="1"/>
</dbReference>
<dbReference type="InterPro" id="IPR055354">
    <property type="entry name" value="DUF7507"/>
</dbReference>
<dbReference type="Proteomes" id="UP000316988">
    <property type="component" value="Unassembled WGS sequence"/>
</dbReference>
<evidence type="ECO:0000259" key="3">
    <source>
        <dbReference type="PROSITE" id="PS50234"/>
    </source>
</evidence>
<evidence type="ECO:0000256" key="2">
    <source>
        <dbReference type="SAM" id="Phobius"/>
    </source>
</evidence>